<dbReference type="InterPro" id="IPR036390">
    <property type="entry name" value="WH_DNA-bd_sf"/>
</dbReference>
<dbReference type="Gene3D" id="1.10.10.10">
    <property type="entry name" value="Winged helix-like DNA-binding domain superfamily/Winged helix DNA-binding domain"/>
    <property type="match status" value="1"/>
</dbReference>
<dbReference type="InterPro" id="IPR000847">
    <property type="entry name" value="LysR_HTH_N"/>
</dbReference>
<feature type="domain" description="HTH lysR-type" evidence="5">
    <location>
        <begin position="1"/>
        <end position="47"/>
    </location>
</feature>
<evidence type="ECO:0000256" key="1">
    <source>
        <dbReference type="ARBA" id="ARBA00009437"/>
    </source>
</evidence>
<dbReference type="PRINTS" id="PR00039">
    <property type="entry name" value="HTHLYSR"/>
</dbReference>
<dbReference type="InterPro" id="IPR005119">
    <property type="entry name" value="LysR_subst-bd"/>
</dbReference>
<keyword evidence="3" id="KW-0238">DNA-binding</keyword>
<dbReference type="Pfam" id="PF00126">
    <property type="entry name" value="HTH_1"/>
    <property type="match status" value="1"/>
</dbReference>
<reference evidence="6" key="1">
    <citation type="submission" date="2021-01" db="EMBL/GenBank/DDBJ databases">
        <title>Modified the classification status of verrucomicrobia.</title>
        <authorList>
            <person name="Feng X."/>
        </authorList>
    </citation>
    <scope>NUCLEOTIDE SEQUENCE</scope>
    <source>
        <strain evidence="6">5K15</strain>
    </source>
</reference>
<evidence type="ECO:0000313" key="7">
    <source>
        <dbReference type="Proteomes" id="UP000634206"/>
    </source>
</evidence>
<keyword evidence="7" id="KW-1185">Reference proteome</keyword>
<dbReference type="EMBL" id="JAENIG010000010">
    <property type="protein sequence ID" value="MBK1856064.1"/>
    <property type="molecule type" value="Genomic_DNA"/>
</dbReference>
<name>A0AAE2VEN6_9BACT</name>
<gene>
    <name evidence="6" type="ORF">JIN83_13910</name>
</gene>
<accession>A0AAE2VEN6</accession>
<dbReference type="SUPFAM" id="SSF46785">
    <property type="entry name" value="Winged helix' DNA-binding domain"/>
    <property type="match status" value="1"/>
</dbReference>
<dbReference type="Pfam" id="PF03466">
    <property type="entry name" value="LysR_substrate"/>
    <property type="match status" value="1"/>
</dbReference>
<keyword evidence="4" id="KW-0804">Transcription</keyword>
<evidence type="ECO:0000256" key="3">
    <source>
        <dbReference type="ARBA" id="ARBA00023125"/>
    </source>
</evidence>
<dbReference type="PANTHER" id="PTHR30579">
    <property type="entry name" value="TRANSCRIPTIONAL REGULATOR"/>
    <property type="match status" value="1"/>
</dbReference>
<dbReference type="Gene3D" id="3.40.190.10">
    <property type="entry name" value="Periplasmic binding protein-like II"/>
    <property type="match status" value="2"/>
</dbReference>
<comment type="similarity">
    <text evidence="1">Belongs to the LysR transcriptional regulatory family.</text>
</comment>
<dbReference type="InterPro" id="IPR036388">
    <property type="entry name" value="WH-like_DNA-bd_sf"/>
</dbReference>
<comment type="caution">
    <text evidence="6">The sequence shown here is derived from an EMBL/GenBank/DDBJ whole genome shotgun (WGS) entry which is preliminary data.</text>
</comment>
<evidence type="ECO:0000259" key="5">
    <source>
        <dbReference type="PROSITE" id="PS50931"/>
    </source>
</evidence>
<dbReference type="AlphaFoldDB" id="A0AAE2VEN6"/>
<evidence type="ECO:0000256" key="2">
    <source>
        <dbReference type="ARBA" id="ARBA00023015"/>
    </source>
</evidence>
<dbReference type="InterPro" id="IPR050176">
    <property type="entry name" value="LTTR"/>
</dbReference>
<protein>
    <submittedName>
        <fullName evidence="6">LysR family transcriptional regulator</fullName>
    </submittedName>
</protein>
<dbReference type="PROSITE" id="PS50931">
    <property type="entry name" value="HTH_LYSR"/>
    <property type="match status" value="1"/>
</dbReference>
<dbReference type="GO" id="GO:0003677">
    <property type="term" value="F:DNA binding"/>
    <property type="evidence" value="ECO:0007669"/>
    <property type="project" value="UniProtKB-KW"/>
</dbReference>
<evidence type="ECO:0000256" key="4">
    <source>
        <dbReference type="ARBA" id="ARBA00023163"/>
    </source>
</evidence>
<dbReference type="FunFam" id="1.10.10.10:FF:000001">
    <property type="entry name" value="LysR family transcriptional regulator"/>
    <property type="match status" value="1"/>
</dbReference>
<organism evidence="6 7">
    <name type="scientific">Oceaniferula flava</name>
    <dbReference type="NCBI Taxonomy" id="2800421"/>
    <lineage>
        <taxon>Bacteria</taxon>
        <taxon>Pseudomonadati</taxon>
        <taxon>Verrucomicrobiota</taxon>
        <taxon>Verrucomicrobiia</taxon>
        <taxon>Verrucomicrobiales</taxon>
        <taxon>Verrucomicrobiaceae</taxon>
        <taxon>Oceaniferula</taxon>
    </lineage>
</organism>
<dbReference type="GO" id="GO:0003700">
    <property type="term" value="F:DNA-binding transcription factor activity"/>
    <property type="evidence" value="ECO:0007669"/>
    <property type="project" value="InterPro"/>
</dbReference>
<dbReference type="PANTHER" id="PTHR30579:SF7">
    <property type="entry name" value="HTH-TYPE TRANSCRIPTIONAL REGULATOR LRHA-RELATED"/>
    <property type="match status" value="1"/>
</dbReference>
<proteinExistence type="inferred from homology"/>
<keyword evidence="2" id="KW-0805">Transcription regulation</keyword>
<dbReference type="Proteomes" id="UP000634206">
    <property type="component" value="Unassembled WGS sequence"/>
</dbReference>
<sequence>MVEEGGFSAAAKRIHRTQSAISLQVAKLEDRLGAKLLDRNTRSVALTAAGETFISYARRILELADEAALAVTAPDEATLLRVGFADYLAPQHLHTLLARFRRAHPNCDLSLILGMGADLFPKLKNGELDLVFAGPEGNKGDILWDEPLVWTGTLPADYQPSQALDLVLMPSPCCYRKIAFDTLTKIGTPWKLAIEANSVHAVQSAVRAGLGISVLPRSVLGDKLPRINDTLPKLPQTSLASYVARGTTHPYAQRFIDFLVSCVNESSMESRRVKLKAI</sequence>
<dbReference type="SUPFAM" id="SSF53850">
    <property type="entry name" value="Periplasmic binding protein-like II"/>
    <property type="match status" value="1"/>
</dbReference>
<evidence type="ECO:0000313" key="6">
    <source>
        <dbReference type="EMBL" id="MBK1856064.1"/>
    </source>
</evidence>